<keyword evidence="2" id="KW-1133">Transmembrane helix</keyword>
<accession>A0A316AQE8</accession>
<keyword evidence="2" id="KW-0812">Transmembrane</keyword>
<comment type="caution">
    <text evidence="3">The sequence shown here is derived from an EMBL/GenBank/DDBJ whole genome shotgun (WGS) entry which is preliminary data.</text>
</comment>
<evidence type="ECO:0000256" key="1">
    <source>
        <dbReference type="SAM" id="MobiDB-lite"/>
    </source>
</evidence>
<proteinExistence type="predicted"/>
<name>A0A316AQE8_9BACT</name>
<feature type="region of interest" description="Disordered" evidence="1">
    <location>
        <begin position="47"/>
        <end position="82"/>
    </location>
</feature>
<feature type="compositionally biased region" description="Polar residues" evidence="1">
    <location>
        <begin position="51"/>
        <end position="62"/>
    </location>
</feature>
<dbReference type="Proteomes" id="UP000245880">
    <property type="component" value="Unassembled WGS sequence"/>
</dbReference>
<dbReference type="RefSeq" id="WP_146202234.1">
    <property type="nucleotide sequence ID" value="NZ_QGDT01000002.1"/>
</dbReference>
<protein>
    <submittedName>
        <fullName evidence="3">Uncharacterized protein</fullName>
    </submittedName>
</protein>
<dbReference type="AlphaFoldDB" id="A0A316AQE8"/>
<dbReference type="OrthoDB" id="963154at2"/>
<evidence type="ECO:0000313" key="3">
    <source>
        <dbReference type="EMBL" id="PWJ59499.1"/>
    </source>
</evidence>
<keyword evidence="2" id="KW-0472">Membrane</keyword>
<evidence type="ECO:0000256" key="2">
    <source>
        <dbReference type="SAM" id="Phobius"/>
    </source>
</evidence>
<organism evidence="3 4">
    <name type="scientific">Dyadobacter jejuensis</name>
    <dbReference type="NCBI Taxonomy" id="1082580"/>
    <lineage>
        <taxon>Bacteria</taxon>
        <taxon>Pseudomonadati</taxon>
        <taxon>Bacteroidota</taxon>
        <taxon>Cytophagia</taxon>
        <taxon>Cytophagales</taxon>
        <taxon>Spirosomataceae</taxon>
        <taxon>Dyadobacter</taxon>
    </lineage>
</organism>
<reference evidence="3 4" key="1">
    <citation type="submission" date="2018-03" db="EMBL/GenBank/DDBJ databases">
        <title>Genomic Encyclopedia of Archaeal and Bacterial Type Strains, Phase II (KMG-II): from individual species to whole genera.</title>
        <authorList>
            <person name="Goeker M."/>
        </authorList>
    </citation>
    <scope>NUCLEOTIDE SEQUENCE [LARGE SCALE GENOMIC DNA]</scope>
    <source>
        <strain evidence="3 4">DSM 100346</strain>
    </source>
</reference>
<feature type="transmembrane region" description="Helical" evidence="2">
    <location>
        <begin position="20"/>
        <end position="40"/>
    </location>
</feature>
<sequence>MNRNETDKEARATKNTKNVWKYILGVGVVLMLIAFFGGYFNHEGNFKESENNTGVAADSSYTGEVEKHTDADTIMDNIRGTE</sequence>
<gene>
    <name evidence="3" type="ORF">CLV98_102333</name>
</gene>
<dbReference type="EMBL" id="QGDT01000002">
    <property type="protein sequence ID" value="PWJ59499.1"/>
    <property type="molecule type" value="Genomic_DNA"/>
</dbReference>
<keyword evidence="4" id="KW-1185">Reference proteome</keyword>
<evidence type="ECO:0000313" key="4">
    <source>
        <dbReference type="Proteomes" id="UP000245880"/>
    </source>
</evidence>